<proteinExistence type="predicted"/>
<keyword evidence="3" id="KW-1185">Reference proteome</keyword>
<evidence type="ECO:0000259" key="1">
    <source>
        <dbReference type="Pfam" id="PF24733"/>
    </source>
</evidence>
<reference evidence="2 3" key="1">
    <citation type="journal article" date="2017" name="Int. J. Syst. Evol. Microbiol.">
        <title>Erythrobacter aquimixticola sp. nov., isolated from the junction between the ocean and a freshwater spring.</title>
        <authorList>
            <person name="Park S."/>
            <person name="Jung Y.T."/>
            <person name="Choi S.J."/>
            <person name="Yoon J.H."/>
        </authorList>
    </citation>
    <scope>NUCLEOTIDE SEQUENCE [LARGE SCALE GENOMIC DNA]</scope>
    <source>
        <strain evidence="2 3">JSSK-14</strain>
    </source>
</reference>
<evidence type="ECO:0000313" key="2">
    <source>
        <dbReference type="EMBL" id="RJY10210.1"/>
    </source>
</evidence>
<sequence>MSRRYLHLPPDSRPPDFDSVPRRIVVIADCEVHREWMSHIATWLVDAGALYVITWGIACEDWHDAVDWALLKIFDYGPIPDEKHIMTTWHSNEPVEEAFWFAGHSAFHPTEELVETLILDVSPANREAAIMESYSKAQVCDE</sequence>
<protein>
    <recommendedName>
        <fullName evidence="1">DUF7684 domain-containing protein</fullName>
    </recommendedName>
</protein>
<accession>A0A419RWN2</accession>
<gene>
    <name evidence="2" type="ORF">D6201_05410</name>
</gene>
<feature type="domain" description="DUF7684" evidence="1">
    <location>
        <begin position="4"/>
        <end position="136"/>
    </location>
</feature>
<comment type="caution">
    <text evidence="2">The sequence shown here is derived from an EMBL/GenBank/DDBJ whole genome shotgun (WGS) entry which is preliminary data.</text>
</comment>
<dbReference type="RefSeq" id="WP_120049219.1">
    <property type="nucleotide sequence ID" value="NZ_RAHX01000001.1"/>
</dbReference>
<name>A0A419RWN2_9SPHN</name>
<evidence type="ECO:0000313" key="3">
    <source>
        <dbReference type="Proteomes" id="UP000285232"/>
    </source>
</evidence>
<dbReference type="AlphaFoldDB" id="A0A419RWN2"/>
<organism evidence="2 3">
    <name type="scientific">Aurantiacibacter aquimixticola</name>
    <dbReference type="NCBI Taxonomy" id="1958945"/>
    <lineage>
        <taxon>Bacteria</taxon>
        <taxon>Pseudomonadati</taxon>
        <taxon>Pseudomonadota</taxon>
        <taxon>Alphaproteobacteria</taxon>
        <taxon>Sphingomonadales</taxon>
        <taxon>Erythrobacteraceae</taxon>
        <taxon>Aurantiacibacter</taxon>
    </lineage>
</organism>
<dbReference type="Proteomes" id="UP000285232">
    <property type="component" value="Unassembled WGS sequence"/>
</dbReference>
<dbReference type="Pfam" id="PF24733">
    <property type="entry name" value="DUF7684"/>
    <property type="match status" value="1"/>
</dbReference>
<dbReference type="InterPro" id="IPR056101">
    <property type="entry name" value="DUF7684"/>
</dbReference>
<dbReference type="EMBL" id="RAHX01000001">
    <property type="protein sequence ID" value="RJY10210.1"/>
    <property type="molecule type" value="Genomic_DNA"/>
</dbReference>
<dbReference type="OrthoDB" id="7471151at2"/>